<dbReference type="EMBL" id="CP003179">
    <property type="protein sequence ID" value="AEW05115.1"/>
    <property type="molecule type" value="Genomic_DNA"/>
</dbReference>
<accession>G8TYF1</accession>
<comment type="caution">
    <text evidence="12">Lacks conserved residue(s) required for the propagation of feature annotation.</text>
</comment>
<dbReference type="InterPro" id="IPR000672">
    <property type="entry name" value="THF_DH/CycHdrlase"/>
</dbReference>
<comment type="catalytic activity">
    <reaction evidence="12">
        <text>(6R)-5,10-methenyltetrahydrofolate + H2O = (6R)-10-formyltetrahydrofolate + H(+)</text>
        <dbReference type="Rhea" id="RHEA:23700"/>
        <dbReference type="ChEBI" id="CHEBI:15377"/>
        <dbReference type="ChEBI" id="CHEBI:15378"/>
        <dbReference type="ChEBI" id="CHEBI:57455"/>
        <dbReference type="ChEBI" id="CHEBI:195366"/>
        <dbReference type="EC" id="3.5.4.9"/>
    </reaction>
</comment>
<evidence type="ECO:0000313" key="16">
    <source>
        <dbReference type="Proteomes" id="UP000005439"/>
    </source>
</evidence>
<dbReference type="Pfam" id="PF02882">
    <property type="entry name" value="THF_DHG_CYH_C"/>
    <property type="match status" value="1"/>
</dbReference>
<dbReference type="InterPro" id="IPR020630">
    <property type="entry name" value="THF_DH/CycHdrlase_cat_dom"/>
</dbReference>
<evidence type="ECO:0000256" key="2">
    <source>
        <dbReference type="ARBA" id="ARBA00011738"/>
    </source>
</evidence>
<dbReference type="GO" id="GO:0035999">
    <property type="term" value="P:tetrahydrofolate interconversion"/>
    <property type="evidence" value="ECO:0007669"/>
    <property type="project" value="UniProtKB-UniRule"/>
</dbReference>
<dbReference type="FunFam" id="3.40.50.720:FF:000094">
    <property type="entry name" value="Bifunctional protein FolD"/>
    <property type="match status" value="1"/>
</dbReference>
<evidence type="ECO:0000256" key="9">
    <source>
        <dbReference type="ARBA" id="ARBA00023102"/>
    </source>
</evidence>
<sequence>MTEPMLLNGQRLAAEMRGQLAAQIARVRAQGYRAPGLAVILVGDDPASAIYVRNKKRAAQEIGIEPVDAVLPQGSTTEDVLRVVDQFNQDPAIDGILVQMPLPPQIETETVLARVRPDKDVDGLTVTNLGRLTAGEEGLVPCTPKGILRLLEAYDIALAGRRAVVVGRSRLVGLPVALLLMQRQATVTVIHSRTPEPETIARQADILVVAAGKPHLVTEDWIKPGAVVIDVGIHRGDHGLLGDVDRERVWSRVGALSPVPGGVGPMTILELLDNTWTAYRRHEGLSE</sequence>
<name>G8TYF1_SULAD</name>
<evidence type="ECO:0000256" key="5">
    <source>
        <dbReference type="ARBA" id="ARBA00022755"/>
    </source>
</evidence>
<comment type="function">
    <text evidence="12">Catalyzes the oxidation of 5,10-methylenetetrahydrofolate to 5,10-methenyltetrahydrofolate and then the hydrolysis of 5,10-methenyltetrahydrofolate to 10-formyltetrahydrofolate.</text>
</comment>
<dbReference type="PATRIC" id="fig|679936.5.peg.1686"/>
<dbReference type="Proteomes" id="UP000005439">
    <property type="component" value="Chromosome"/>
</dbReference>
<keyword evidence="7 12" id="KW-0521">NADP</keyword>
<evidence type="ECO:0000256" key="4">
    <source>
        <dbReference type="ARBA" id="ARBA00022605"/>
    </source>
</evidence>
<keyword evidence="16" id="KW-1185">Reference proteome</keyword>
<dbReference type="GO" id="GO:0006164">
    <property type="term" value="P:purine nucleotide biosynthetic process"/>
    <property type="evidence" value="ECO:0007669"/>
    <property type="project" value="UniProtKB-KW"/>
</dbReference>
<keyword evidence="4 12" id="KW-0028">Amino-acid biosynthesis</keyword>
<dbReference type="UniPathway" id="UPA00193"/>
<dbReference type="GO" id="GO:0005829">
    <property type="term" value="C:cytosol"/>
    <property type="evidence" value="ECO:0007669"/>
    <property type="project" value="TreeGrafter"/>
</dbReference>
<dbReference type="PANTHER" id="PTHR48099">
    <property type="entry name" value="C-1-TETRAHYDROFOLATE SYNTHASE, CYTOPLASMIC-RELATED"/>
    <property type="match status" value="1"/>
</dbReference>
<dbReference type="InterPro" id="IPR046346">
    <property type="entry name" value="Aminoacid_DH-like_N_sf"/>
</dbReference>
<dbReference type="InterPro" id="IPR020631">
    <property type="entry name" value="THF_DH/CycHdrlase_NAD-bd_dom"/>
</dbReference>
<dbReference type="FunFam" id="3.40.50.10860:FF:000005">
    <property type="entry name" value="C-1-tetrahydrofolate synthase, cytoplasmic, putative"/>
    <property type="match status" value="1"/>
</dbReference>
<dbReference type="HAMAP" id="MF_01576">
    <property type="entry name" value="THF_DHG_CYH"/>
    <property type="match status" value="1"/>
</dbReference>
<keyword evidence="9 12" id="KW-0368">Histidine biosynthesis</keyword>
<dbReference type="PROSITE" id="PS00767">
    <property type="entry name" value="THF_DHG_CYH_2"/>
    <property type="match status" value="1"/>
</dbReference>
<dbReference type="EC" id="1.5.1.5" evidence="12"/>
<dbReference type="KEGG" id="sap:Sulac_1618"/>
<evidence type="ECO:0000256" key="7">
    <source>
        <dbReference type="ARBA" id="ARBA00022857"/>
    </source>
</evidence>
<dbReference type="PANTHER" id="PTHR48099:SF5">
    <property type="entry name" value="C-1-TETRAHYDROFOLATE SYNTHASE, CYTOPLASMIC"/>
    <property type="match status" value="1"/>
</dbReference>
<keyword evidence="10 12" id="KW-0486">Methionine biosynthesis</keyword>
<evidence type="ECO:0000256" key="10">
    <source>
        <dbReference type="ARBA" id="ARBA00023167"/>
    </source>
</evidence>
<evidence type="ECO:0000256" key="11">
    <source>
        <dbReference type="ARBA" id="ARBA00023268"/>
    </source>
</evidence>
<evidence type="ECO:0000259" key="13">
    <source>
        <dbReference type="Pfam" id="PF00763"/>
    </source>
</evidence>
<dbReference type="HOGENOM" id="CLU_034045_2_1_9"/>
<keyword evidence="3 12" id="KW-0554">One-carbon metabolism</keyword>
<organism evidence="15 16">
    <name type="scientific">Sulfobacillus acidophilus (strain ATCC 700253 / DSM 10332 / NAL)</name>
    <dbReference type="NCBI Taxonomy" id="679936"/>
    <lineage>
        <taxon>Bacteria</taxon>
        <taxon>Bacillati</taxon>
        <taxon>Bacillota</taxon>
        <taxon>Clostridia</taxon>
        <taxon>Eubacteriales</taxon>
        <taxon>Clostridiales Family XVII. Incertae Sedis</taxon>
        <taxon>Sulfobacillus</taxon>
    </lineage>
</organism>
<dbReference type="Gene3D" id="3.40.50.720">
    <property type="entry name" value="NAD(P)-binding Rossmann-like Domain"/>
    <property type="match status" value="1"/>
</dbReference>
<dbReference type="Pfam" id="PF00763">
    <property type="entry name" value="THF_DHG_CYH"/>
    <property type="match status" value="1"/>
</dbReference>
<dbReference type="GO" id="GO:0000105">
    <property type="term" value="P:L-histidine biosynthetic process"/>
    <property type="evidence" value="ECO:0007669"/>
    <property type="project" value="UniProtKB-KW"/>
</dbReference>
<comment type="pathway">
    <text evidence="1 12">One-carbon metabolism; tetrahydrofolate interconversion.</text>
</comment>
<protein>
    <recommendedName>
        <fullName evidence="12">Bifunctional protein FolD</fullName>
    </recommendedName>
    <domain>
        <recommendedName>
            <fullName evidence="12">Methylenetetrahydrofolate dehydrogenase</fullName>
            <ecNumber evidence="12">1.5.1.5</ecNumber>
        </recommendedName>
    </domain>
    <domain>
        <recommendedName>
            <fullName evidence="12">Methenyltetrahydrofolate cyclohydrolase</fullName>
            <ecNumber evidence="12">3.5.4.9</ecNumber>
        </recommendedName>
    </domain>
</protein>
<feature type="domain" description="Tetrahydrofolate dehydrogenase/cyclohydrolase NAD(P)-binding" evidence="14">
    <location>
        <begin position="141"/>
        <end position="282"/>
    </location>
</feature>
<dbReference type="PRINTS" id="PR00085">
    <property type="entry name" value="THFDHDRGNASE"/>
</dbReference>
<evidence type="ECO:0000256" key="1">
    <source>
        <dbReference type="ARBA" id="ARBA00004777"/>
    </source>
</evidence>
<dbReference type="EC" id="3.5.4.9" evidence="12"/>
<feature type="binding site" evidence="12">
    <location>
        <position position="233"/>
    </location>
    <ligand>
        <name>NADP(+)</name>
        <dbReference type="ChEBI" id="CHEBI:58349"/>
    </ligand>
</feature>
<dbReference type="SUPFAM" id="SSF53223">
    <property type="entry name" value="Aminoacid dehydrogenase-like, N-terminal domain"/>
    <property type="match status" value="1"/>
</dbReference>
<comment type="catalytic activity">
    <reaction evidence="12">
        <text>(6R)-5,10-methylene-5,6,7,8-tetrahydrofolate + NADP(+) = (6R)-5,10-methenyltetrahydrofolate + NADPH</text>
        <dbReference type="Rhea" id="RHEA:22812"/>
        <dbReference type="ChEBI" id="CHEBI:15636"/>
        <dbReference type="ChEBI" id="CHEBI:57455"/>
        <dbReference type="ChEBI" id="CHEBI:57783"/>
        <dbReference type="ChEBI" id="CHEBI:58349"/>
        <dbReference type="EC" id="1.5.1.5"/>
    </reaction>
</comment>
<dbReference type="AlphaFoldDB" id="G8TYF1"/>
<evidence type="ECO:0000256" key="6">
    <source>
        <dbReference type="ARBA" id="ARBA00022801"/>
    </source>
</evidence>
<dbReference type="NCBIfam" id="NF010783">
    <property type="entry name" value="PRK14186.1"/>
    <property type="match status" value="1"/>
</dbReference>
<dbReference type="SUPFAM" id="SSF51735">
    <property type="entry name" value="NAD(P)-binding Rossmann-fold domains"/>
    <property type="match status" value="1"/>
</dbReference>
<dbReference type="CDD" id="cd01080">
    <property type="entry name" value="NAD_bind_m-THF_DH_Cyclohyd"/>
    <property type="match status" value="1"/>
</dbReference>
<evidence type="ECO:0000313" key="15">
    <source>
        <dbReference type="EMBL" id="AEW05115.1"/>
    </source>
</evidence>
<dbReference type="GO" id="GO:0009086">
    <property type="term" value="P:methionine biosynthetic process"/>
    <property type="evidence" value="ECO:0007669"/>
    <property type="project" value="UniProtKB-KW"/>
</dbReference>
<evidence type="ECO:0000259" key="14">
    <source>
        <dbReference type="Pfam" id="PF02882"/>
    </source>
</evidence>
<keyword evidence="8 12" id="KW-0560">Oxidoreductase</keyword>
<dbReference type="Gene3D" id="3.40.50.10860">
    <property type="entry name" value="Leucine Dehydrogenase, chain A, domain 1"/>
    <property type="match status" value="1"/>
</dbReference>
<dbReference type="InterPro" id="IPR020867">
    <property type="entry name" value="THF_DH/CycHdrlase_CS"/>
</dbReference>
<dbReference type="GO" id="GO:0004488">
    <property type="term" value="F:methylenetetrahydrofolate dehydrogenase (NADP+) activity"/>
    <property type="evidence" value="ECO:0007669"/>
    <property type="project" value="UniProtKB-UniRule"/>
</dbReference>
<keyword evidence="5 12" id="KW-0658">Purine biosynthesis</keyword>
<dbReference type="STRING" id="679936.Sulac_1618"/>
<evidence type="ECO:0000256" key="12">
    <source>
        <dbReference type="HAMAP-Rule" id="MF_01576"/>
    </source>
</evidence>
<feature type="domain" description="Tetrahydrofolate dehydrogenase/cyclohydrolase catalytic" evidence="13">
    <location>
        <begin position="7"/>
        <end position="122"/>
    </location>
</feature>
<comment type="similarity">
    <text evidence="12">Belongs to the tetrahydrofolate dehydrogenase/cyclohydrolase family.</text>
</comment>
<keyword evidence="6 12" id="KW-0378">Hydrolase</keyword>
<dbReference type="InterPro" id="IPR036291">
    <property type="entry name" value="NAD(P)-bd_dom_sf"/>
</dbReference>
<proteinExistence type="inferred from homology"/>
<feature type="binding site" evidence="12">
    <location>
        <begin position="167"/>
        <end position="169"/>
    </location>
    <ligand>
        <name>NADP(+)</name>
        <dbReference type="ChEBI" id="CHEBI:58349"/>
    </ligand>
</feature>
<evidence type="ECO:0000256" key="8">
    <source>
        <dbReference type="ARBA" id="ARBA00023002"/>
    </source>
</evidence>
<reference evidence="16" key="1">
    <citation type="submission" date="2011-12" db="EMBL/GenBank/DDBJ databases">
        <title>The complete genome of chromosome of Sulfobacillus acidophilus DSM 10332.</title>
        <authorList>
            <person name="Lucas S."/>
            <person name="Han J."/>
            <person name="Lapidus A."/>
            <person name="Bruce D."/>
            <person name="Goodwin L."/>
            <person name="Pitluck S."/>
            <person name="Peters L."/>
            <person name="Kyrpides N."/>
            <person name="Mavromatis K."/>
            <person name="Ivanova N."/>
            <person name="Mikhailova N."/>
            <person name="Chertkov O."/>
            <person name="Saunders E."/>
            <person name="Detter J.C."/>
            <person name="Tapia R."/>
            <person name="Han C."/>
            <person name="Land M."/>
            <person name="Hauser L."/>
            <person name="Markowitz V."/>
            <person name="Cheng J.-F."/>
            <person name="Hugenholtz P."/>
            <person name="Woyke T."/>
            <person name="Wu D."/>
            <person name="Pukall R."/>
            <person name="Gehrich-Schroeter G."/>
            <person name="Schneider S."/>
            <person name="Klenk H.-P."/>
            <person name="Eisen J.A."/>
        </authorList>
    </citation>
    <scope>NUCLEOTIDE SEQUENCE [LARGE SCALE GENOMIC DNA]</scope>
    <source>
        <strain evidence="16">ATCC 700253 / DSM 10332 / NAL</strain>
    </source>
</reference>
<dbReference type="GO" id="GO:0004477">
    <property type="term" value="F:methenyltetrahydrofolate cyclohydrolase activity"/>
    <property type="evidence" value="ECO:0007669"/>
    <property type="project" value="UniProtKB-UniRule"/>
</dbReference>
<keyword evidence="11 12" id="KW-0511">Multifunctional enzyme</keyword>
<reference evidence="15 16" key="2">
    <citation type="journal article" date="2012" name="Stand. Genomic Sci.">
        <title>Complete genome sequence of the moderately thermophilic mineral-sulfide-oxidizing firmicute Sulfobacillus acidophilus type strain (NAL(T)).</title>
        <authorList>
            <person name="Anderson I."/>
            <person name="Chertkov O."/>
            <person name="Chen A."/>
            <person name="Saunders E."/>
            <person name="Lapidus A."/>
            <person name="Nolan M."/>
            <person name="Lucas S."/>
            <person name="Hammon N."/>
            <person name="Deshpande S."/>
            <person name="Cheng J.F."/>
            <person name="Han C."/>
            <person name="Tapia R."/>
            <person name="Goodwin L.A."/>
            <person name="Pitluck S."/>
            <person name="Liolios K."/>
            <person name="Pagani I."/>
            <person name="Ivanova N."/>
            <person name="Mikhailova N."/>
            <person name="Pati A."/>
            <person name="Palaniappan K."/>
            <person name="Land M."/>
            <person name="Pan C."/>
            <person name="Rohde M."/>
            <person name="Pukall R."/>
            <person name="Goker M."/>
            <person name="Detter J.C."/>
            <person name="Woyke T."/>
            <person name="Bristow J."/>
            <person name="Eisen J.A."/>
            <person name="Markowitz V."/>
            <person name="Hugenholtz P."/>
            <person name="Kyrpides N.C."/>
            <person name="Klenk H.P."/>
            <person name="Mavromatis K."/>
        </authorList>
    </citation>
    <scope>NUCLEOTIDE SEQUENCE [LARGE SCALE GENOMIC DNA]</scope>
    <source>
        <strain evidence="16">ATCC 700253 / DSM 10332 / NAL</strain>
    </source>
</reference>
<evidence type="ECO:0000256" key="3">
    <source>
        <dbReference type="ARBA" id="ARBA00022563"/>
    </source>
</evidence>
<gene>
    <name evidence="12" type="primary">folD</name>
    <name evidence="15" type="ordered locus">Sulac_1618</name>
</gene>
<comment type="subunit">
    <text evidence="2 12">Homodimer.</text>
</comment>